<evidence type="ECO:0000256" key="2">
    <source>
        <dbReference type="SAM" id="MobiDB-lite"/>
    </source>
</evidence>
<dbReference type="AlphaFoldDB" id="A0A3N2Q7Q4"/>
<evidence type="ECO:0000256" key="1">
    <source>
        <dbReference type="ARBA" id="ARBA00023242"/>
    </source>
</evidence>
<feature type="compositionally biased region" description="Low complexity" evidence="2">
    <location>
        <begin position="236"/>
        <end position="260"/>
    </location>
</feature>
<dbReference type="InterPro" id="IPR001138">
    <property type="entry name" value="Zn2Cys6_DnaBD"/>
</dbReference>
<dbReference type="STRING" id="1314773.A0A3N2Q7Q4"/>
<dbReference type="RefSeq" id="XP_028470615.1">
    <property type="nucleotide sequence ID" value="XM_028607383.1"/>
</dbReference>
<dbReference type="GeneID" id="39575861"/>
<accession>A0A3N2Q7Q4</accession>
<reference evidence="4 5" key="1">
    <citation type="journal article" date="2018" name="Mol. Ecol.">
        <title>The obligate alkalophilic soda-lake fungus Sodiomyces alkalinus has shifted to a protein diet.</title>
        <authorList>
            <person name="Grum-Grzhimaylo A.A."/>
            <person name="Falkoski D.L."/>
            <person name="van den Heuvel J."/>
            <person name="Valero-Jimenez C.A."/>
            <person name="Min B."/>
            <person name="Choi I.G."/>
            <person name="Lipzen A."/>
            <person name="Daum C.G."/>
            <person name="Aanen D.K."/>
            <person name="Tsang A."/>
            <person name="Henrissat B."/>
            <person name="Bilanenko E.N."/>
            <person name="de Vries R.P."/>
            <person name="van Kan J.A.L."/>
            <person name="Grigoriev I.V."/>
            <person name="Debets A.J.M."/>
        </authorList>
    </citation>
    <scope>NUCLEOTIDE SEQUENCE [LARGE SCALE GENOMIC DNA]</scope>
    <source>
        <strain evidence="4 5">F11</strain>
    </source>
</reference>
<dbReference type="InterPro" id="IPR036864">
    <property type="entry name" value="Zn2-C6_fun-type_DNA-bd_sf"/>
</dbReference>
<protein>
    <recommendedName>
        <fullName evidence="3">Zn(2)-C6 fungal-type domain-containing protein</fullName>
    </recommendedName>
</protein>
<dbReference type="GO" id="GO:0008270">
    <property type="term" value="F:zinc ion binding"/>
    <property type="evidence" value="ECO:0007669"/>
    <property type="project" value="InterPro"/>
</dbReference>
<dbReference type="SUPFAM" id="SSF57701">
    <property type="entry name" value="Zn2/Cys6 DNA-binding domain"/>
    <property type="match status" value="1"/>
</dbReference>
<dbReference type="PANTHER" id="PTHR35392">
    <property type="entry name" value="ZN(II)2CYS6 TRANSCRIPTION FACTOR (EUROFUNG)-RELATED-RELATED"/>
    <property type="match status" value="1"/>
</dbReference>
<dbReference type="GO" id="GO:0000981">
    <property type="term" value="F:DNA-binding transcription factor activity, RNA polymerase II-specific"/>
    <property type="evidence" value="ECO:0007669"/>
    <property type="project" value="InterPro"/>
</dbReference>
<evidence type="ECO:0000313" key="4">
    <source>
        <dbReference type="EMBL" id="ROT42809.1"/>
    </source>
</evidence>
<feature type="compositionally biased region" description="Low complexity" evidence="2">
    <location>
        <begin position="190"/>
        <end position="201"/>
    </location>
</feature>
<dbReference type="InterPro" id="IPR052973">
    <property type="entry name" value="Fungal_sec-metab_reg_TF"/>
</dbReference>
<dbReference type="PROSITE" id="PS50048">
    <property type="entry name" value="ZN2_CY6_FUNGAL_2"/>
    <property type="match status" value="1"/>
</dbReference>
<feature type="region of interest" description="Disordered" evidence="2">
    <location>
        <begin position="190"/>
        <end position="296"/>
    </location>
</feature>
<gene>
    <name evidence="4" type="ORF">SODALDRAFT_24340</name>
</gene>
<dbReference type="EMBL" id="ML119051">
    <property type="protein sequence ID" value="ROT42809.1"/>
    <property type="molecule type" value="Genomic_DNA"/>
</dbReference>
<dbReference type="Proteomes" id="UP000272025">
    <property type="component" value="Unassembled WGS sequence"/>
</dbReference>
<keyword evidence="5" id="KW-1185">Reference proteome</keyword>
<feature type="compositionally biased region" description="Polar residues" evidence="2">
    <location>
        <begin position="30"/>
        <end position="40"/>
    </location>
</feature>
<feature type="region of interest" description="Disordered" evidence="2">
    <location>
        <begin position="1"/>
        <end position="40"/>
    </location>
</feature>
<dbReference type="PANTHER" id="PTHR35392:SF5">
    <property type="entry name" value="ZN(2)-C6 FUNGAL-TYPE DOMAIN-CONTAINING PROTEIN"/>
    <property type="match status" value="1"/>
</dbReference>
<feature type="domain" description="Zn(2)-C6 fungal-type" evidence="3">
    <location>
        <begin position="350"/>
        <end position="382"/>
    </location>
</feature>
<evidence type="ECO:0000313" key="5">
    <source>
        <dbReference type="Proteomes" id="UP000272025"/>
    </source>
</evidence>
<proteinExistence type="predicted"/>
<sequence length="790" mass="88345">MASVSPQHRSPFSASPYGFPNDEYEDFNDTEQLSSGRSNSNSICLVPSPASGSLASYCIISHPQHSPGDPSPSPPTMPLLYHDPGFDLGFPLGIEGLHDHTTFPEQSHNTSAVPATTASLNDSNHFLSPESFYNIPTTYPSCPIGTEHSPTRDGSSLMSSFSHNVHLNAPQAFPFHQGQHELERLQQPELQQSPHQPLQHQFNDAPTPQAGSGTNPWPFSDFHPGDQSPGPTQDTPCSTSPYISSSSCSSSVRRSSPGSPTDQCERKRQVSPTKVHGVKSGRIEKNKRKQPAGLEESQFVIVTPSAMSAANGKPNRWECLEAGRMTQRGRKGPLTETSKETARKVRQRGACFCCRIRKVKCGEERPCKTCKKLALAVPQVICWQFEDFNTVLFPDFIRTHFKKDQMASWISENVAPLAAVPGQYRQPVEVELFSGVRFAAVLKVPAKLFSPKTREVQQHLHMLPGQDRMDLQVCWTAPLALDADTKTAKDMMKERAKDYIRDLALDPVCADQVTETCKTGLPRQILAIAQAYANRTGEPIVTKALSVYSAHYIMTRHLCLTPRTISILQQTNFLHGSDNFMTSRVLNRQIKALIDEFLIQSVQDLFYDFTKSLKSKSRHEWAPCLAAFLVLCLFMETVETTVDTFVVARNERSIQQHCAPEFKRDLALSINREVENLPFKQFAFQFHQVYQTHAREAAARDGSSKAYNPLVDDALAQELKQDNDAAYEMVCGLQQLLKDRTELRSLINPILTAPEDHPYPRDVSQDYTGRLIARFLLSFIDPNYIFHDVP</sequence>
<feature type="compositionally biased region" description="Polar residues" evidence="2">
    <location>
        <begin position="202"/>
        <end position="217"/>
    </location>
</feature>
<dbReference type="OrthoDB" id="4226666at2759"/>
<dbReference type="CDD" id="cd00067">
    <property type="entry name" value="GAL4"/>
    <property type="match status" value="1"/>
</dbReference>
<evidence type="ECO:0000259" key="3">
    <source>
        <dbReference type="PROSITE" id="PS50048"/>
    </source>
</evidence>
<name>A0A3N2Q7Q4_SODAK</name>
<organism evidence="4 5">
    <name type="scientific">Sodiomyces alkalinus (strain CBS 110278 / VKM F-3762 / F11)</name>
    <name type="common">Alkaliphilic filamentous fungus</name>
    <dbReference type="NCBI Taxonomy" id="1314773"/>
    <lineage>
        <taxon>Eukaryota</taxon>
        <taxon>Fungi</taxon>
        <taxon>Dikarya</taxon>
        <taxon>Ascomycota</taxon>
        <taxon>Pezizomycotina</taxon>
        <taxon>Sordariomycetes</taxon>
        <taxon>Hypocreomycetidae</taxon>
        <taxon>Glomerellales</taxon>
        <taxon>Plectosphaerellaceae</taxon>
        <taxon>Sodiomyces</taxon>
    </lineage>
</organism>
<feature type="compositionally biased region" description="Polar residues" evidence="2">
    <location>
        <begin position="1"/>
        <end position="13"/>
    </location>
</feature>
<keyword evidence="1" id="KW-0539">Nucleus</keyword>